<dbReference type="VEuPathDB" id="FungiDB:PPTG_21222"/>
<evidence type="ECO:0000256" key="1">
    <source>
        <dbReference type="SAM" id="MobiDB-lite"/>
    </source>
</evidence>
<dbReference type="EMBL" id="KI687380">
    <property type="protein sequence ID" value="ETK81703.1"/>
    <property type="molecule type" value="Genomic_DNA"/>
</dbReference>
<proteinExistence type="predicted"/>
<reference evidence="2" key="1">
    <citation type="submission" date="2013-11" db="EMBL/GenBank/DDBJ databases">
        <title>The Genome Sequence of Phytophthora parasitica CJ02B3.</title>
        <authorList>
            <consortium name="The Broad Institute Genomics Platform"/>
            <person name="Russ C."/>
            <person name="Tyler B."/>
            <person name="Panabieres F."/>
            <person name="Shan W."/>
            <person name="Tripathy S."/>
            <person name="Grunwald N."/>
            <person name="Machado M."/>
            <person name="Johnson C.S."/>
            <person name="Arredondo F."/>
            <person name="Hong C."/>
            <person name="Coffey M."/>
            <person name="Young S.K."/>
            <person name="Zeng Q."/>
            <person name="Gargeya S."/>
            <person name="Fitzgerald M."/>
            <person name="Abouelleil A."/>
            <person name="Alvarado L."/>
            <person name="Chapman S.B."/>
            <person name="Gainer-Dewar J."/>
            <person name="Goldberg J."/>
            <person name="Griggs A."/>
            <person name="Gujja S."/>
            <person name="Hansen M."/>
            <person name="Howarth C."/>
            <person name="Imamovic A."/>
            <person name="Ireland A."/>
            <person name="Larimer J."/>
            <person name="McCowan C."/>
            <person name="Murphy C."/>
            <person name="Pearson M."/>
            <person name="Poon T.W."/>
            <person name="Priest M."/>
            <person name="Roberts A."/>
            <person name="Saif S."/>
            <person name="Shea T."/>
            <person name="Sykes S."/>
            <person name="Wortman J."/>
            <person name="Nusbaum C."/>
            <person name="Birren B."/>
        </authorList>
    </citation>
    <scope>NUCLEOTIDE SEQUENCE [LARGE SCALE GENOMIC DNA]</scope>
    <source>
        <strain evidence="2">CJ02B3</strain>
    </source>
</reference>
<protein>
    <submittedName>
        <fullName evidence="2">Uncharacterized protein</fullName>
    </submittedName>
</protein>
<organism evidence="2">
    <name type="scientific">Phytophthora nicotianae</name>
    <name type="common">Potato buckeye rot agent</name>
    <name type="synonym">Phytophthora parasitica</name>
    <dbReference type="NCBI Taxonomy" id="4792"/>
    <lineage>
        <taxon>Eukaryota</taxon>
        <taxon>Sar</taxon>
        <taxon>Stramenopiles</taxon>
        <taxon>Oomycota</taxon>
        <taxon>Peronosporomycetes</taxon>
        <taxon>Peronosporales</taxon>
        <taxon>Peronosporaceae</taxon>
        <taxon>Phytophthora</taxon>
    </lineage>
</organism>
<gene>
    <name evidence="2" type="ORF">L915_12812</name>
</gene>
<feature type="region of interest" description="Disordered" evidence="1">
    <location>
        <begin position="23"/>
        <end position="46"/>
    </location>
</feature>
<name>W2GF71_PHYNI</name>
<evidence type="ECO:0000313" key="2">
    <source>
        <dbReference type="EMBL" id="ETK81703.1"/>
    </source>
</evidence>
<sequence length="109" mass="12181">MVPRPPFQASSVPCRGCYDANRKQPSHLVTRAHESNPGLGQRKESRILRRVTPVKADVSNQQNEKATTETISVMVEGGRPVYRNHRSRLNVIDAPTVHCTQCRSCSTLN</sequence>
<accession>W2GF71</accession>
<dbReference type="AlphaFoldDB" id="W2GF71"/>
<dbReference type="Proteomes" id="UP000053236">
    <property type="component" value="Unassembled WGS sequence"/>
</dbReference>